<sequence length="72" mass="8832">MFVLGQNDHTFVFPVFLTLHKYSLGEYVLRYDKGKMDYQNPTQLYINQRVTNDINRLKTIRHYMEYLYFSKD</sequence>
<reference evidence="1 2" key="1">
    <citation type="submission" date="2018-12" db="EMBL/GenBank/DDBJ databases">
        <authorList>
            <consortium name="Pathogen Informatics"/>
        </authorList>
    </citation>
    <scope>NUCLEOTIDE SEQUENCE [LARGE SCALE GENOMIC DNA]</scope>
    <source>
        <strain evidence="1 2">NCTC11214</strain>
    </source>
</reference>
<proteinExistence type="predicted"/>
<organism evidence="1 2">
    <name type="scientific">Serratia odorifera</name>
    <dbReference type="NCBI Taxonomy" id="618"/>
    <lineage>
        <taxon>Bacteria</taxon>
        <taxon>Pseudomonadati</taxon>
        <taxon>Pseudomonadota</taxon>
        <taxon>Gammaproteobacteria</taxon>
        <taxon>Enterobacterales</taxon>
        <taxon>Yersiniaceae</taxon>
        <taxon>Serratia</taxon>
    </lineage>
</organism>
<protein>
    <submittedName>
        <fullName evidence="1">Uncharacterized protein</fullName>
    </submittedName>
</protein>
<evidence type="ECO:0000313" key="1">
    <source>
        <dbReference type="EMBL" id="VDZ64060.1"/>
    </source>
</evidence>
<dbReference type="AlphaFoldDB" id="A0A447L0D0"/>
<dbReference type="EMBL" id="LR134117">
    <property type="protein sequence ID" value="VDZ64060.1"/>
    <property type="molecule type" value="Genomic_DNA"/>
</dbReference>
<name>A0A447L0D0_SEROD</name>
<gene>
    <name evidence="1" type="ORF">NCTC11214_04782</name>
</gene>
<dbReference type="KEGG" id="sof:NCTC11214_04782"/>
<accession>A0A447L0D0</accession>
<evidence type="ECO:0000313" key="2">
    <source>
        <dbReference type="Proteomes" id="UP000281391"/>
    </source>
</evidence>
<dbReference type="Proteomes" id="UP000281391">
    <property type="component" value="Chromosome"/>
</dbReference>